<feature type="domain" description="Protein kinase" evidence="2">
    <location>
        <begin position="13"/>
        <end position="295"/>
    </location>
</feature>
<dbReference type="PROSITE" id="PS50011">
    <property type="entry name" value="PROTEIN_KINASE_DOM"/>
    <property type="match status" value="1"/>
</dbReference>
<dbReference type="InterPro" id="IPR000719">
    <property type="entry name" value="Prot_kinase_dom"/>
</dbReference>
<dbReference type="PANTHER" id="PTHR44305">
    <property type="entry name" value="SI:DKEY-192D15.2-RELATED"/>
    <property type="match status" value="1"/>
</dbReference>
<evidence type="ECO:0000259" key="2">
    <source>
        <dbReference type="PROSITE" id="PS50011"/>
    </source>
</evidence>
<keyword evidence="3" id="KW-0808">Transferase</keyword>
<gene>
    <name evidence="3" type="ORF">KTO63_03665</name>
</gene>
<dbReference type="RefSeq" id="WP_217789792.1">
    <property type="nucleotide sequence ID" value="NZ_JAHSPG010000002.1"/>
</dbReference>
<proteinExistence type="predicted"/>
<protein>
    <submittedName>
        <fullName evidence="3">Protein kinase</fullName>
    </submittedName>
</protein>
<keyword evidence="3" id="KW-0418">Kinase</keyword>
<dbReference type="EMBL" id="JAHSPG010000002">
    <property type="protein sequence ID" value="MBV4356232.1"/>
    <property type="molecule type" value="Genomic_DNA"/>
</dbReference>
<name>A0A9E2S5Y6_9BACT</name>
<keyword evidence="1" id="KW-0472">Membrane</keyword>
<dbReference type="GO" id="GO:0004672">
    <property type="term" value="F:protein kinase activity"/>
    <property type="evidence" value="ECO:0007669"/>
    <property type="project" value="InterPro"/>
</dbReference>
<keyword evidence="1" id="KW-1133">Transmembrane helix</keyword>
<keyword evidence="1" id="KW-0812">Transmembrane</keyword>
<keyword evidence="4" id="KW-1185">Reference proteome</keyword>
<reference evidence="3" key="1">
    <citation type="submission" date="2021-06" db="EMBL/GenBank/DDBJ databases">
        <authorList>
            <person name="Huq M.A."/>
        </authorList>
    </citation>
    <scope>NUCLEOTIDE SEQUENCE</scope>
    <source>
        <strain evidence="3">MAH-26</strain>
    </source>
</reference>
<evidence type="ECO:0000256" key="1">
    <source>
        <dbReference type="SAM" id="Phobius"/>
    </source>
</evidence>
<accession>A0A9E2S5Y6</accession>
<dbReference type="AlphaFoldDB" id="A0A9E2S5Y6"/>
<dbReference type="Proteomes" id="UP000812270">
    <property type="component" value="Unassembled WGS sequence"/>
</dbReference>
<feature type="transmembrane region" description="Helical" evidence="1">
    <location>
        <begin position="386"/>
        <end position="405"/>
    </location>
</feature>
<dbReference type="InterPro" id="IPR053083">
    <property type="entry name" value="TF_kinase-domain_protein"/>
</dbReference>
<comment type="caution">
    <text evidence="3">The sequence shown here is derived from an EMBL/GenBank/DDBJ whole genome shotgun (WGS) entry which is preliminary data.</text>
</comment>
<evidence type="ECO:0000313" key="3">
    <source>
        <dbReference type="EMBL" id="MBV4356232.1"/>
    </source>
</evidence>
<dbReference type="SMART" id="SM00220">
    <property type="entry name" value="S_TKc"/>
    <property type="match status" value="1"/>
</dbReference>
<dbReference type="GO" id="GO:0005524">
    <property type="term" value="F:ATP binding"/>
    <property type="evidence" value="ECO:0007669"/>
    <property type="project" value="InterPro"/>
</dbReference>
<dbReference type="PANTHER" id="PTHR44305:SF24">
    <property type="entry name" value="TYROSINE-PROTEIN KINASE C03B1.5-RELATED"/>
    <property type="match status" value="1"/>
</dbReference>
<sequence>MINKTYTGEKNSYTASRELGKGGEGQVYELANNYSQVLKIYNEALSTDKIEKLRTMVAMGNAQTLNYAAWPVDIVRDNGTVVGFVMKKLDNYMPLHMLFSPMDRKKNFPDKGYNFLVHVARNLATAFYALHSQGLVIGDVNEGNILVNSQGMVAFIDCDSFQIKNNSSYFFCEVGVPRYTPPELLSKSSFNNVIRSVNTDSFSMAVLIFQLLFLGRHPFAGRNISNEDIDEETAIKKYLFAYSVNKLNKKLLPPNDSFAISNLSQQLVALFHSSFENEIARPEPEQWMKALDEFSKEMSTCEKHKIHIYPSTLVTCPWCDFKDRRNIYYFLDDSYTQQIPGSADMDKFINGFKVEQLNLKKISFPKQNKQAIPPSPILDIYKRYKMYHRIGMAIIVVIAILIAIYATQFSFLSLFLIGFSYKLLPWHRDIVKEKKRRELAYKTQGQLLETALKEYNTPKELNNYSNNASKLERSIDQFKRLPTELQKRKREMEEEVYNNQLHVFLHQFLLDDFTIAGFGASRKATLATAGIRTAGDITKLTSIKVPGIGPKFIQNLLSWQRLVASRYTYKPDNDLLQTRYALIATQIEQQKRYLENEIKKDYNSLNYLKTSILNRQSQLETQINSLHKEYCQSIVDYEAFNKKFGGFT</sequence>
<dbReference type="Pfam" id="PF00069">
    <property type="entry name" value="Pkinase"/>
    <property type="match status" value="1"/>
</dbReference>
<evidence type="ECO:0000313" key="4">
    <source>
        <dbReference type="Proteomes" id="UP000812270"/>
    </source>
</evidence>
<organism evidence="3 4">
    <name type="scientific">Pinibacter aurantiacus</name>
    <dbReference type="NCBI Taxonomy" id="2851599"/>
    <lineage>
        <taxon>Bacteria</taxon>
        <taxon>Pseudomonadati</taxon>
        <taxon>Bacteroidota</taxon>
        <taxon>Chitinophagia</taxon>
        <taxon>Chitinophagales</taxon>
        <taxon>Chitinophagaceae</taxon>
        <taxon>Pinibacter</taxon>
    </lineage>
</organism>